<evidence type="ECO:0000313" key="13">
    <source>
        <dbReference type="Proteomes" id="UP000077763"/>
    </source>
</evidence>
<organism evidence="12 13">
    <name type="scientific">Methylomonas methanica</name>
    <dbReference type="NCBI Taxonomy" id="421"/>
    <lineage>
        <taxon>Bacteria</taxon>
        <taxon>Pseudomonadati</taxon>
        <taxon>Pseudomonadota</taxon>
        <taxon>Gammaproteobacteria</taxon>
        <taxon>Methylococcales</taxon>
        <taxon>Methylococcaceae</taxon>
        <taxon>Methylomonas</taxon>
    </lineage>
</organism>
<evidence type="ECO:0000256" key="9">
    <source>
        <dbReference type="PIRSR" id="PIRSR000005-2"/>
    </source>
</evidence>
<comment type="caution">
    <text evidence="12">The sequence shown here is derived from an EMBL/GenBank/DDBJ whole genome shotgun (WGS) entry which is preliminary data.</text>
</comment>
<reference evidence="12 13" key="1">
    <citation type="submission" date="2016-03" db="EMBL/GenBank/DDBJ databases">
        <authorList>
            <person name="Ploux O."/>
        </authorList>
    </citation>
    <scope>NUCLEOTIDE SEQUENCE [LARGE SCALE GENOMIC DNA]</scope>
    <source>
        <strain evidence="12 13">R-45371</strain>
    </source>
</reference>
<proteinExistence type="predicted"/>
<evidence type="ECO:0000256" key="7">
    <source>
        <dbReference type="ARBA" id="ARBA00023004"/>
    </source>
</evidence>
<evidence type="ECO:0000256" key="5">
    <source>
        <dbReference type="ARBA" id="ARBA00022764"/>
    </source>
</evidence>
<dbReference type="Gene3D" id="1.10.760.10">
    <property type="entry name" value="Cytochrome c-like domain"/>
    <property type="match status" value="2"/>
</dbReference>
<dbReference type="PANTHER" id="PTHR33751:SF9">
    <property type="entry name" value="CYTOCHROME C4"/>
    <property type="match status" value="1"/>
</dbReference>
<dbReference type="InterPro" id="IPR024167">
    <property type="entry name" value="Cytochrome_c4-like"/>
</dbReference>
<feature type="binding site" description="covalent" evidence="8">
    <location>
        <position position="145"/>
    </location>
    <ligand>
        <name>heme c</name>
        <dbReference type="ChEBI" id="CHEBI:61717"/>
        <label>2</label>
    </ligand>
</feature>
<keyword evidence="7 9" id="KW-0408">Iron</keyword>
<protein>
    <submittedName>
        <fullName evidence="12">Cytochrome C</fullName>
    </submittedName>
</protein>
<evidence type="ECO:0000256" key="4">
    <source>
        <dbReference type="ARBA" id="ARBA00022723"/>
    </source>
</evidence>
<feature type="binding site" description="axial binding residue" evidence="9">
    <location>
        <position position="92"/>
    </location>
    <ligand>
        <name>heme c</name>
        <dbReference type="ChEBI" id="CHEBI:61717"/>
        <label>1</label>
    </ligand>
    <ligandPart>
        <name>Fe</name>
        <dbReference type="ChEBI" id="CHEBI:18248"/>
    </ligandPart>
</feature>
<keyword evidence="6" id="KW-0249">Electron transport</keyword>
<dbReference type="AlphaFoldDB" id="A0A177M594"/>
<evidence type="ECO:0000256" key="3">
    <source>
        <dbReference type="ARBA" id="ARBA00022617"/>
    </source>
</evidence>
<evidence type="ECO:0000259" key="11">
    <source>
        <dbReference type="PROSITE" id="PS51007"/>
    </source>
</evidence>
<dbReference type="PIRSF" id="PIRSF000005">
    <property type="entry name" value="Cytochrome_c4"/>
    <property type="match status" value="1"/>
</dbReference>
<dbReference type="GO" id="GO:0009055">
    <property type="term" value="F:electron transfer activity"/>
    <property type="evidence" value="ECO:0007669"/>
    <property type="project" value="InterPro"/>
</dbReference>
<accession>A0A177M594</accession>
<feature type="binding site" description="axial binding residue" evidence="9">
    <location>
        <position position="149"/>
    </location>
    <ligand>
        <name>heme c</name>
        <dbReference type="ChEBI" id="CHEBI:61717"/>
        <label>2</label>
    </ligand>
    <ligandPart>
        <name>Fe</name>
        <dbReference type="ChEBI" id="CHEBI:18248"/>
    </ligandPart>
</feature>
<dbReference type="InterPro" id="IPR009056">
    <property type="entry name" value="Cyt_c-like_dom"/>
</dbReference>
<dbReference type="GO" id="GO:0005506">
    <property type="term" value="F:iron ion binding"/>
    <property type="evidence" value="ECO:0007669"/>
    <property type="project" value="InterPro"/>
</dbReference>
<keyword evidence="5" id="KW-0574">Periplasm</keyword>
<evidence type="ECO:0000256" key="6">
    <source>
        <dbReference type="ARBA" id="ARBA00022982"/>
    </source>
</evidence>
<dbReference type="RefSeq" id="WP_064037938.1">
    <property type="nucleotide sequence ID" value="NZ_LUUH01000077.1"/>
</dbReference>
<feature type="domain" description="Cytochrome c" evidence="11">
    <location>
        <begin position="131"/>
        <end position="214"/>
    </location>
</feature>
<dbReference type="Pfam" id="PF13442">
    <property type="entry name" value="Cytochrome_CBB3"/>
    <property type="match status" value="1"/>
</dbReference>
<dbReference type="EMBL" id="LUUH01000077">
    <property type="protein sequence ID" value="OAI00453.1"/>
    <property type="molecule type" value="Genomic_DNA"/>
</dbReference>
<keyword evidence="3 8" id="KW-0349">Heme</keyword>
<comment type="subcellular location">
    <subcellularLocation>
        <location evidence="1">Periplasm</location>
    </subcellularLocation>
</comment>
<feature type="binding site" description="axial binding residue" evidence="9">
    <location>
        <position position="191"/>
    </location>
    <ligand>
        <name>heme c</name>
        <dbReference type="ChEBI" id="CHEBI:61717"/>
        <label>2</label>
    </ligand>
    <ligandPart>
        <name>Fe</name>
        <dbReference type="ChEBI" id="CHEBI:18248"/>
    </ligandPart>
</feature>
<dbReference type="InterPro" id="IPR036909">
    <property type="entry name" value="Cyt_c-like_dom_sf"/>
</dbReference>
<comment type="PTM">
    <text evidence="8">Binds 2 heme c groups covalently per subunit.</text>
</comment>
<dbReference type="GO" id="GO:0042597">
    <property type="term" value="C:periplasmic space"/>
    <property type="evidence" value="ECO:0007669"/>
    <property type="project" value="UniProtKB-SubCell"/>
</dbReference>
<sequence>MKKLILCAALLLPSAAFAQPSSQVAWTADQLNFVKAGNPQKGEELAKTCNACHGEKGISTSAAFPSLAGQLPTYLYKQLQDYADGSRNNAMMSGLAKTLSKQDAADLAVWFGSQTPAFQSKTVMVYEKAETLVKGGSSERVLPPCEVCHGGDGKGQVVDIPALSGQNADYISATLHAFKDGTRRNDIYSRMRIIAQTLTDEEISELGYYYQNIKK</sequence>
<evidence type="ECO:0000256" key="10">
    <source>
        <dbReference type="SAM" id="SignalP"/>
    </source>
</evidence>
<feature type="binding site" description="covalent" evidence="8">
    <location>
        <position position="49"/>
    </location>
    <ligand>
        <name>heme c</name>
        <dbReference type="ChEBI" id="CHEBI:61717"/>
        <label>1</label>
    </ligand>
</feature>
<dbReference type="GO" id="GO:0020037">
    <property type="term" value="F:heme binding"/>
    <property type="evidence" value="ECO:0007669"/>
    <property type="project" value="InterPro"/>
</dbReference>
<dbReference type="Proteomes" id="UP000077763">
    <property type="component" value="Unassembled WGS sequence"/>
</dbReference>
<keyword evidence="4 9" id="KW-0479">Metal-binding</keyword>
<feature type="binding site" description="covalent" evidence="8">
    <location>
        <position position="52"/>
    </location>
    <ligand>
        <name>heme c</name>
        <dbReference type="ChEBI" id="CHEBI:61717"/>
        <label>1</label>
    </ligand>
</feature>
<feature type="signal peptide" evidence="10">
    <location>
        <begin position="1"/>
        <end position="18"/>
    </location>
</feature>
<feature type="binding site" description="axial binding residue" evidence="9">
    <location>
        <position position="53"/>
    </location>
    <ligand>
        <name>heme c</name>
        <dbReference type="ChEBI" id="CHEBI:61717"/>
        <label>1</label>
    </ligand>
    <ligandPart>
        <name>Fe</name>
        <dbReference type="ChEBI" id="CHEBI:18248"/>
    </ligandPart>
</feature>
<feature type="binding site" description="covalent" evidence="8">
    <location>
        <position position="148"/>
    </location>
    <ligand>
        <name>heme c</name>
        <dbReference type="ChEBI" id="CHEBI:61717"/>
        <label>2</label>
    </ligand>
</feature>
<name>A0A177M594_METMH</name>
<dbReference type="PANTHER" id="PTHR33751">
    <property type="entry name" value="CBB3-TYPE CYTOCHROME C OXIDASE SUBUNIT FIXP"/>
    <property type="match status" value="1"/>
</dbReference>
<feature type="domain" description="Cytochrome c" evidence="11">
    <location>
        <begin position="37"/>
        <end position="115"/>
    </location>
</feature>
<gene>
    <name evidence="12" type="ORF">A1353_01800</name>
</gene>
<evidence type="ECO:0000256" key="1">
    <source>
        <dbReference type="ARBA" id="ARBA00004418"/>
    </source>
</evidence>
<dbReference type="PROSITE" id="PS51007">
    <property type="entry name" value="CYTC"/>
    <property type="match status" value="2"/>
</dbReference>
<keyword evidence="10" id="KW-0732">Signal</keyword>
<feature type="chain" id="PRO_5008067682" evidence="10">
    <location>
        <begin position="19"/>
        <end position="215"/>
    </location>
</feature>
<dbReference type="SUPFAM" id="SSF46626">
    <property type="entry name" value="Cytochrome c"/>
    <property type="match status" value="2"/>
</dbReference>
<evidence type="ECO:0000256" key="2">
    <source>
        <dbReference type="ARBA" id="ARBA00022448"/>
    </source>
</evidence>
<evidence type="ECO:0000313" key="12">
    <source>
        <dbReference type="EMBL" id="OAI00453.1"/>
    </source>
</evidence>
<keyword evidence="2" id="KW-0813">Transport</keyword>
<evidence type="ECO:0000256" key="8">
    <source>
        <dbReference type="PIRSR" id="PIRSR000005-1"/>
    </source>
</evidence>
<dbReference type="InterPro" id="IPR050597">
    <property type="entry name" value="Cytochrome_c_Oxidase_Subunit"/>
</dbReference>